<evidence type="ECO:0000256" key="2">
    <source>
        <dbReference type="ARBA" id="ARBA00022884"/>
    </source>
</evidence>
<dbReference type="InterPro" id="IPR036650">
    <property type="entry name" value="CAT_RNA-bd_dom_sf"/>
</dbReference>
<dbReference type="InterPro" id="IPR011608">
    <property type="entry name" value="PRD"/>
</dbReference>
<keyword evidence="1" id="KW-0677">Repeat</keyword>
<evidence type="ECO:0000256" key="6">
    <source>
        <dbReference type="ARBA" id="ARBA00038510"/>
    </source>
</evidence>
<dbReference type="PANTHER" id="PTHR30185">
    <property type="entry name" value="CRYPTIC BETA-GLUCOSIDE BGL OPERON ANTITERMINATOR"/>
    <property type="match status" value="1"/>
</dbReference>
<evidence type="ECO:0000313" key="9">
    <source>
        <dbReference type="Proteomes" id="UP001519921"/>
    </source>
</evidence>
<evidence type="ECO:0000256" key="3">
    <source>
        <dbReference type="ARBA" id="ARBA00023015"/>
    </source>
</evidence>
<evidence type="ECO:0000256" key="1">
    <source>
        <dbReference type="ARBA" id="ARBA00022737"/>
    </source>
</evidence>
<gene>
    <name evidence="8" type="ORF">KYD98_01160</name>
</gene>
<dbReference type="SUPFAM" id="SSF50151">
    <property type="entry name" value="SacY-like RNA-binding domain"/>
    <property type="match status" value="1"/>
</dbReference>
<comment type="similarity">
    <text evidence="6">Belongs to the transcriptional antiterminator BglG family.</text>
</comment>
<evidence type="ECO:0000256" key="4">
    <source>
        <dbReference type="ARBA" id="ARBA00023159"/>
    </source>
</evidence>
<feature type="domain" description="PRD" evidence="7">
    <location>
        <begin position="65"/>
        <end position="170"/>
    </location>
</feature>
<dbReference type="Proteomes" id="UP001519921">
    <property type="component" value="Unassembled WGS sequence"/>
</dbReference>
<keyword evidence="2" id="KW-0694">RNA-binding</keyword>
<comment type="caution">
    <text evidence="8">The sequence shown here is derived from an EMBL/GenBank/DDBJ whole genome shotgun (WGS) entry which is preliminary data.</text>
</comment>
<dbReference type="SUPFAM" id="SSF63520">
    <property type="entry name" value="PTS-regulatory domain, PRD"/>
    <property type="match status" value="2"/>
</dbReference>
<dbReference type="Gene3D" id="1.10.1790.10">
    <property type="entry name" value="PRD domain"/>
    <property type="match status" value="2"/>
</dbReference>
<feature type="domain" description="PRD" evidence="7">
    <location>
        <begin position="171"/>
        <end position="281"/>
    </location>
</feature>
<evidence type="ECO:0000259" key="7">
    <source>
        <dbReference type="PROSITE" id="PS51372"/>
    </source>
</evidence>
<dbReference type="InterPro" id="IPR004341">
    <property type="entry name" value="CAT_RNA-bd_dom"/>
</dbReference>
<keyword evidence="4" id="KW-0010">Activator</keyword>
<dbReference type="PROSITE" id="PS00654">
    <property type="entry name" value="PRD_1"/>
    <property type="match status" value="1"/>
</dbReference>
<keyword evidence="9" id="KW-1185">Reference proteome</keyword>
<dbReference type="Pfam" id="PF03123">
    <property type="entry name" value="CAT_RBD"/>
    <property type="match status" value="1"/>
</dbReference>
<dbReference type="Pfam" id="PF00874">
    <property type="entry name" value="PRD"/>
    <property type="match status" value="2"/>
</dbReference>
<protein>
    <submittedName>
        <fullName evidence="8">PRD domain-containing protein</fullName>
    </submittedName>
</protein>
<dbReference type="PANTHER" id="PTHR30185:SF15">
    <property type="entry name" value="CRYPTIC BETA-GLUCOSIDE BGL OPERON ANTITERMINATOR"/>
    <property type="match status" value="1"/>
</dbReference>
<reference evidence="8 9" key="1">
    <citation type="submission" date="2021-07" db="EMBL/GenBank/DDBJ databases">
        <title>Clostridium weizhouense sp. nov., an anaerobic bacterium isolated from activated sludge of Petroleum wastewater.</title>
        <authorList>
            <person name="Li Q."/>
        </authorList>
    </citation>
    <scope>NUCLEOTIDE SEQUENCE [LARGE SCALE GENOMIC DNA]</scope>
    <source>
        <strain evidence="8 9">YB-6</strain>
    </source>
</reference>
<dbReference type="NCBIfam" id="NF046042">
    <property type="entry name" value="LicT"/>
    <property type="match status" value="1"/>
</dbReference>
<dbReference type="InterPro" id="IPR050661">
    <property type="entry name" value="BglG_antiterminators"/>
</dbReference>
<keyword evidence="3" id="KW-0805">Transcription regulation</keyword>
<organism evidence="8 9">
    <name type="scientific">Clostridium weizhouense</name>
    <dbReference type="NCBI Taxonomy" id="2859781"/>
    <lineage>
        <taxon>Bacteria</taxon>
        <taxon>Bacillati</taxon>
        <taxon>Bacillota</taxon>
        <taxon>Clostridia</taxon>
        <taxon>Eubacteriales</taxon>
        <taxon>Clostridiaceae</taxon>
        <taxon>Clostridium</taxon>
    </lineage>
</organism>
<dbReference type="InterPro" id="IPR001550">
    <property type="entry name" value="Transcrpt_antitermin_CS"/>
</dbReference>
<keyword evidence="5" id="KW-0804">Transcription</keyword>
<accession>A0ABS7AJ83</accession>
<dbReference type="PROSITE" id="PS51372">
    <property type="entry name" value="PRD_2"/>
    <property type="match status" value="2"/>
</dbReference>
<sequence>MVINRLLNNNVVITVDSNGEEIIVMGKGIGYQKSKGDVIDEEKINKVFRISNKEISNKFEELLNSIPIQYMKLCDEIIEYAQDKLNKKLNERIYISLSDHIYTAIQRTKNGIIVRNALLWEIKRFYIDEFEIGMKALDIIREKTKVKLPDDEAGFIAFHIVSAQLNEEQPMVQGITKLINEILTIVRIHFGVQFKEESVFYYRFITHLKFFAQRLFSDNTYSGDTDEELLSIIKKKYSKEFECIIKIRTFIHKKYNYNLTVDEMIYLTIHIAKVIQDLKLKV</sequence>
<proteinExistence type="inferred from homology"/>
<dbReference type="RefSeq" id="WP_219777757.1">
    <property type="nucleotide sequence ID" value="NZ_JAHXPT010000001.1"/>
</dbReference>
<dbReference type="SMART" id="SM01061">
    <property type="entry name" value="CAT_RBD"/>
    <property type="match status" value="1"/>
</dbReference>
<name>A0ABS7AJ83_9CLOT</name>
<dbReference type="EMBL" id="JAHXPT010000001">
    <property type="protein sequence ID" value="MBW6408697.1"/>
    <property type="molecule type" value="Genomic_DNA"/>
</dbReference>
<evidence type="ECO:0000256" key="5">
    <source>
        <dbReference type="ARBA" id="ARBA00023163"/>
    </source>
</evidence>
<dbReference type="Gene3D" id="2.30.24.10">
    <property type="entry name" value="CAT RNA-binding domain"/>
    <property type="match status" value="1"/>
</dbReference>
<dbReference type="InterPro" id="IPR036634">
    <property type="entry name" value="PRD_sf"/>
</dbReference>
<evidence type="ECO:0000313" key="8">
    <source>
        <dbReference type="EMBL" id="MBW6408697.1"/>
    </source>
</evidence>